<proteinExistence type="predicted"/>
<dbReference type="AlphaFoldDB" id="N8YN33"/>
<organism evidence="1 2">
    <name type="scientific">Acinetobacter bereziniae NIPH 3</name>
    <dbReference type="NCBI Taxonomy" id="1217651"/>
    <lineage>
        <taxon>Bacteria</taxon>
        <taxon>Pseudomonadati</taxon>
        <taxon>Pseudomonadota</taxon>
        <taxon>Gammaproteobacteria</taxon>
        <taxon>Moraxellales</taxon>
        <taxon>Moraxellaceae</taxon>
        <taxon>Acinetobacter</taxon>
    </lineage>
</organism>
<name>N8YN33_ACIBZ</name>
<dbReference type="EMBL" id="APPK01000045">
    <property type="protein sequence ID" value="ENV20973.1"/>
    <property type="molecule type" value="Genomic_DNA"/>
</dbReference>
<evidence type="ECO:0000313" key="1">
    <source>
        <dbReference type="EMBL" id="ENV20973.1"/>
    </source>
</evidence>
<evidence type="ECO:0000313" key="2">
    <source>
        <dbReference type="Proteomes" id="UP000013270"/>
    </source>
</evidence>
<comment type="caution">
    <text evidence="1">The sequence shown here is derived from an EMBL/GenBank/DDBJ whole genome shotgun (WGS) entry which is preliminary data.</text>
</comment>
<dbReference type="RefSeq" id="WP_004831649.1">
    <property type="nucleotide sequence ID" value="NZ_KB849468.1"/>
</dbReference>
<protein>
    <submittedName>
        <fullName evidence="1">Uncharacterized protein</fullName>
    </submittedName>
</protein>
<dbReference type="Proteomes" id="UP000013270">
    <property type="component" value="Unassembled WGS sequence"/>
</dbReference>
<gene>
    <name evidence="1" type="ORF">F963_03104</name>
</gene>
<dbReference type="HOGENOM" id="CLU_2766414_0_0_6"/>
<sequence>MTRAEYLHETLEFYKDLRERTTKKLLAINLDQYEGQALIFIEHDRERTIKEIEYYNNLIAELKTEIENE</sequence>
<reference evidence="1 2" key="1">
    <citation type="submission" date="2013-02" db="EMBL/GenBank/DDBJ databases">
        <title>The Genome Sequence of Acinetobacter bereziniae NIPH 3.</title>
        <authorList>
            <consortium name="The Broad Institute Genome Sequencing Platform"/>
            <consortium name="The Broad Institute Genome Sequencing Center for Infectious Disease"/>
            <person name="Cerqueira G."/>
            <person name="Feldgarden M."/>
            <person name="Courvalin P."/>
            <person name="Perichon B."/>
            <person name="Grillot-Courvalin C."/>
            <person name="Clermont D."/>
            <person name="Rocha E."/>
            <person name="Yoon E.-J."/>
            <person name="Nemec A."/>
            <person name="Walker B."/>
            <person name="Young S.K."/>
            <person name="Zeng Q."/>
            <person name="Gargeya S."/>
            <person name="Fitzgerald M."/>
            <person name="Haas B."/>
            <person name="Abouelleil A."/>
            <person name="Alvarado L."/>
            <person name="Arachchi H.M."/>
            <person name="Berlin A.M."/>
            <person name="Chapman S.B."/>
            <person name="Dewar J."/>
            <person name="Goldberg J."/>
            <person name="Griggs A."/>
            <person name="Gujja S."/>
            <person name="Hansen M."/>
            <person name="Howarth C."/>
            <person name="Imamovic A."/>
            <person name="Larimer J."/>
            <person name="McCowan C."/>
            <person name="Murphy C."/>
            <person name="Neiman D."/>
            <person name="Pearson M."/>
            <person name="Priest M."/>
            <person name="Roberts A."/>
            <person name="Saif S."/>
            <person name="Shea T."/>
            <person name="Sisk P."/>
            <person name="Sykes S."/>
            <person name="Wortman J."/>
            <person name="Nusbaum C."/>
            <person name="Birren B."/>
        </authorList>
    </citation>
    <scope>NUCLEOTIDE SEQUENCE [LARGE SCALE GENOMIC DNA]</scope>
    <source>
        <strain evidence="1 2">NIPH 3</strain>
    </source>
</reference>
<accession>N8YN33</accession>